<dbReference type="InterPro" id="IPR014756">
    <property type="entry name" value="Ig_E-set"/>
</dbReference>
<name>A0A5K0U7F3_9VIRU</name>
<comment type="caution">
    <text evidence="2">The sequence shown here is derived from an EMBL/GenBank/DDBJ whole genome shotgun (WGS) entry which is preliminary data.</text>
</comment>
<dbReference type="Proteomes" id="UP000594342">
    <property type="component" value="Unassembled WGS sequence"/>
</dbReference>
<evidence type="ECO:0000313" key="2">
    <source>
        <dbReference type="EMBL" id="VBB17677.1"/>
    </source>
</evidence>
<dbReference type="GO" id="GO:0005975">
    <property type="term" value="P:carbohydrate metabolic process"/>
    <property type="evidence" value="ECO:0007669"/>
    <property type="project" value="InterPro"/>
</dbReference>
<keyword evidence="3" id="KW-1185">Reference proteome</keyword>
<dbReference type="SUPFAM" id="SSF81296">
    <property type="entry name" value="E set domains"/>
    <property type="match status" value="1"/>
</dbReference>
<dbReference type="Pfam" id="PF02922">
    <property type="entry name" value="CBM_48"/>
    <property type="match status" value="1"/>
</dbReference>
<sequence length="151" mass="17659">MQNEDQNLQITEDASEFALNYCNLTDPHLSKNNQLRSKLKILHWEYLRKKKDIKNLEAFSRRRFGFFDQDDGTVVFKEWAPNAKQMYIMGTFNNWSETSKPLKKVSINGVFSCVFEKGELVNGDKIKLIIITQNNKKLYRVPSHALNANEQ</sequence>
<dbReference type="PANTHER" id="PTHR43651">
    <property type="entry name" value="1,4-ALPHA-GLUCAN-BRANCHING ENZYME"/>
    <property type="match status" value="1"/>
</dbReference>
<evidence type="ECO:0000313" key="3">
    <source>
        <dbReference type="Proteomes" id="UP000594342"/>
    </source>
</evidence>
<dbReference type="EMBL" id="UPSH01000001">
    <property type="protein sequence ID" value="VBB17677.1"/>
    <property type="molecule type" value="Genomic_DNA"/>
</dbReference>
<accession>A0A5K0U7F3</accession>
<dbReference type="GO" id="GO:0003844">
    <property type="term" value="F:1,4-alpha-glucan branching enzyme activity"/>
    <property type="evidence" value="ECO:0007669"/>
    <property type="project" value="TreeGrafter"/>
</dbReference>
<dbReference type="Gene3D" id="2.60.40.10">
    <property type="entry name" value="Immunoglobulins"/>
    <property type="match status" value="1"/>
</dbReference>
<dbReference type="PANTHER" id="PTHR43651:SF3">
    <property type="entry name" value="1,4-ALPHA-GLUCAN-BRANCHING ENZYME"/>
    <property type="match status" value="1"/>
</dbReference>
<reference evidence="2 3" key="1">
    <citation type="submission" date="2018-10" db="EMBL/GenBank/DDBJ databases">
        <authorList>
            <consortium name="IHU Genomes"/>
        </authorList>
    </citation>
    <scope>NUCLEOTIDE SEQUENCE [LARGE SCALE GENOMIC DNA]</scope>
    <source>
        <strain evidence="2 3">A1</strain>
    </source>
</reference>
<gene>
    <name evidence="2" type="ORF">YASMINEVIRUS_140</name>
</gene>
<organism evidence="2 3">
    <name type="scientific">Yasminevirus sp. GU-2018</name>
    <dbReference type="NCBI Taxonomy" id="2420051"/>
    <lineage>
        <taxon>Viruses</taxon>
        <taxon>Varidnaviria</taxon>
        <taxon>Bamfordvirae</taxon>
        <taxon>Nucleocytoviricota</taxon>
        <taxon>Megaviricetes</taxon>
        <taxon>Imitervirales</taxon>
        <taxon>Mimiviridae</taxon>
        <taxon>Klosneuvirinae</taxon>
        <taxon>Yasminevirus</taxon>
        <taxon>Yasminevirus saudimassiliense</taxon>
    </lineage>
</organism>
<dbReference type="GO" id="GO:0004553">
    <property type="term" value="F:hydrolase activity, hydrolyzing O-glycosyl compounds"/>
    <property type="evidence" value="ECO:0007669"/>
    <property type="project" value="InterPro"/>
</dbReference>
<evidence type="ECO:0000259" key="1">
    <source>
        <dbReference type="Pfam" id="PF02922"/>
    </source>
</evidence>
<feature type="domain" description="Glycoside hydrolase family 13 N-terminal" evidence="1">
    <location>
        <begin position="65"/>
        <end position="142"/>
    </location>
</feature>
<proteinExistence type="predicted"/>
<dbReference type="InterPro" id="IPR013783">
    <property type="entry name" value="Ig-like_fold"/>
</dbReference>
<protein>
    <submittedName>
        <fullName evidence="2">1,4-alpha-glucan-branching enzyme</fullName>
    </submittedName>
</protein>
<dbReference type="InterPro" id="IPR004193">
    <property type="entry name" value="Glyco_hydro_13_N"/>
</dbReference>